<protein>
    <recommendedName>
        <fullName evidence="3">Mei2-like C-terminal RNA recognition motif domain-containing protein</fullName>
    </recommendedName>
</protein>
<evidence type="ECO:0000256" key="1">
    <source>
        <dbReference type="ARBA" id="ARBA00022884"/>
    </source>
</evidence>
<dbReference type="AlphaFoldDB" id="A0A5C3PRQ1"/>
<evidence type="ECO:0000259" key="3">
    <source>
        <dbReference type="Pfam" id="PF04059"/>
    </source>
</evidence>
<gene>
    <name evidence="4" type="ORF">K466DRAFT_481452</name>
</gene>
<feature type="region of interest" description="Disordered" evidence="2">
    <location>
        <begin position="631"/>
        <end position="652"/>
    </location>
</feature>
<dbReference type="FunCoup" id="A0A5C3PRQ1">
    <property type="interactions" value="7"/>
</dbReference>
<feature type="compositionally biased region" description="Polar residues" evidence="2">
    <location>
        <begin position="631"/>
        <end position="641"/>
    </location>
</feature>
<feature type="region of interest" description="Disordered" evidence="2">
    <location>
        <begin position="483"/>
        <end position="502"/>
    </location>
</feature>
<dbReference type="Pfam" id="PF04059">
    <property type="entry name" value="RRM_2"/>
    <property type="match status" value="1"/>
</dbReference>
<accession>A0A5C3PRQ1</accession>
<dbReference type="PANTHER" id="PTHR23189">
    <property type="entry name" value="RNA RECOGNITION MOTIF-CONTAINING"/>
    <property type="match status" value="1"/>
</dbReference>
<keyword evidence="5" id="KW-1185">Reference proteome</keyword>
<dbReference type="GO" id="GO:0003723">
    <property type="term" value="F:RNA binding"/>
    <property type="evidence" value="ECO:0007669"/>
    <property type="project" value="UniProtKB-KW"/>
</dbReference>
<evidence type="ECO:0000256" key="2">
    <source>
        <dbReference type="SAM" id="MobiDB-lite"/>
    </source>
</evidence>
<dbReference type="Gene3D" id="3.30.70.330">
    <property type="match status" value="1"/>
</dbReference>
<proteinExistence type="predicted"/>
<dbReference type="STRING" id="1314778.A0A5C3PRQ1"/>
<dbReference type="EMBL" id="ML211006">
    <property type="protein sequence ID" value="TFK92071.1"/>
    <property type="molecule type" value="Genomic_DNA"/>
</dbReference>
<evidence type="ECO:0000313" key="4">
    <source>
        <dbReference type="EMBL" id="TFK92071.1"/>
    </source>
</evidence>
<dbReference type="SUPFAM" id="SSF54928">
    <property type="entry name" value="RNA-binding domain, RBD"/>
    <property type="match status" value="2"/>
</dbReference>
<dbReference type="Proteomes" id="UP000308197">
    <property type="component" value="Unassembled WGS sequence"/>
</dbReference>
<feature type="compositionally biased region" description="Basic and acidic residues" evidence="2">
    <location>
        <begin position="12"/>
        <end position="24"/>
    </location>
</feature>
<dbReference type="InterPro" id="IPR007201">
    <property type="entry name" value="Mei2-like_Rrm_C"/>
</dbReference>
<feature type="compositionally biased region" description="Low complexity" evidence="2">
    <location>
        <begin position="86"/>
        <end position="118"/>
    </location>
</feature>
<organism evidence="4 5">
    <name type="scientific">Polyporus arcularius HHB13444</name>
    <dbReference type="NCBI Taxonomy" id="1314778"/>
    <lineage>
        <taxon>Eukaryota</taxon>
        <taxon>Fungi</taxon>
        <taxon>Dikarya</taxon>
        <taxon>Basidiomycota</taxon>
        <taxon>Agaricomycotina</taxon>
        <taxon>Agaricomycetes</taxon>
        <taxon>Polyporales</taxon>
        <taxon>Polyporaceae</taxon>
        <taxon>Polyporus</taxon>
    </lineage>
</organism>
<dbReference type="InParanoid" id="A0A5C3PRQ1"/>
<feature type="region of interest" description="Disordered" evidence="2">
    <location>
        <begin position="790"/>
        <end position="844"/>
    </location>
</feature>
<sequence>MDLHAVPFPTTHHTEDPSFVDKRPAVPSRLHSTPSLPNLLVPHHYNSPANVLPLQGPARHRPHLRPLDLASSPASSPSKRDRTTASRRAPLLLTPPLTPSSSFNSNDTPSTPPDSHSPLRWVSSSDRERIFSAAHSTFTAGLKSHMSASSATAVHNAGYLTPTSARSQSLSSDDSSAVASAPTTASDVSFIASGLASVDITPRDERTFALDGQDDMSSDLVIEESSSEKPTRLLLVRHVPRKASGTTLLETFAGLGDMKGILAKFQAKHGIIIIAFYDTRHAVRALRQISDKSFPTLDEARLESAFVSPAQVEKLTGRSPFLSELDGSFLVTVEDRAVVPHDVQNVLASFGELAAFVGAGTDPHDQTFHVDYYDCRDAANAYNHLNNRTIFGARLKLFSNKDVLEHPVLLMQSDVHSSDSRSFPWTPIYLGRVRPRSVSASEGVGAPDGVQKIKKVNEIAQDHGRRSSNDLFFDAVGKARGFHQSHAASSRPRSISTSGEDLAGPAKMHAPVNGYYTTAPFPYSDPVYAPYGHPATVPPMYPTHPYPYAVYAPGMGMYGLPEVEGCDWRYASPHPPQVDYYLPPIQRAPPPMYAPPITPSPYKHIPRPEIIVSAPGPAHAPAPAPFYYAERQSSGSGTSASDGVEVAQHGHRAPGTKNLLDIAAIENGMDTRTTVMIKNIPNKMSDKDLKSFIDRVCPRRIDFMYLRMDFQNGCNVGYAFVNFITVQDLLHFARTQIGVKWNMYSSEKTLQMCYATYQGKESLVEKFKNSCIMDEKEAWRPKIYYSDGPNEGLPEPFPQPTHLRRKERSQHNRGALFVPGTHHQPSGGGGLYHHRPQPPRMTVR</sequence>
<reference evidence="4 5" key="1">
    <citation type="journal article" date="2019" name="Nat. Ecol. Evol.">
        <title>Megaphylogeny resolves global patterns of mushroom evolution.</title>
        <authorList>
            <person name="Varga T."/>
            <person name="Krizsan K."/>
            <person name="Foldi C."/>
            <person name="Dima B."/>
            <person name="Sanchez-Garcia M."/>
            <person name="Sanchez-Ramirez S."/>
            <person name="Szollosi G.J."/>
            <person name="Szarkandi J.G."/>
            <person name="Papp V."/>
            <person name="Albert L."/>
            <person name="Andreopoulos W."/>
            <person name="Angelini C."/>
            <person name="Antonin V."/>
            <person name="Barry K.W."/>
            <person name="Bougher N.L."/>
            <person name="Buchanan P."/>
            <person name="Buyck B."/>
            <person name="Bense V."/>
            <person name="Catcheside P."/>
            <person name="Chovatia M."/>
            <person name="Cooper J."/>
            <person name="Damon W."/>
            <person name="Desjardin D."/>
            <person name="Finy P."/>
            <person name="Geml J."/>
            <person name="Haridas S."/>
            <person name="Hughes K."/>
            <person name="Justo A."/>
            <person name="Karasinski D."/>
            <person name="Kautmanova I."/>
            <person name="Kiss B."/>
            <person name="Kocsube S."/>
            <person name="Kotiranta H."/>
            <person name="LaButti K.M."/>
            <person name="Lechner B.E."/>
            <person name="Liimatainen K."/>
            <person name="Lipzen A."/>
            <person name="Lukacs Z."/>
            <person name="Mihaltcheva S."/>
            <person name="Morgado L.N."/>
            <person name="Niskanen T."/>
            <person name="Noordeloos M.E."/>
            <person name="Ohm R.A."/>
            <person name="Ortiz-Santana B."/>
            <person name="Ovrebo C."/>
            <person name="Racz N."/>
            <person name="Riley R."/>
            <person name="Savchenko A."/>
            <person name="Shiryaev A."/>
            <person name="Soop K."/>
            <person name="Spirin V."/>
            <person name="Szebenyi C."/>
            <person name="Tomsovsky M."/>
            <person name="Tulloss R.E."/>
            <person name="Uehling J."/>
            <person name="Grigoriev I.V."/>
            <person name="Vagvolgyi C."/>
            <person name="Papp T."/>
            <person name="Martin F.M."/>
            <person name="Miettinen O."/>
            <person name="Hibbett D.S."/>
            <person name="Nagy L.G."/>
        </authorList>
    </citation>
    <scope>NUCLEOTIDE SEQUENCE [LARGE SCALE GENOMIC DNA]</scope>
    <source>
        <strain evidence="4 5">HHB13444</strain>
    </source>
</reference>
<evidence type="ECO:0000313" key="5">
    <source>
        <dbReference type="Proteomes" id="UP000308197"/>
    </source>
</evidence>
<dbReference type="InterPro" id="IPR035979">
    <property type="entry name" value="RBD_domain_sf"/>
</dbReference>
<feature type="compositionally biased region" description="Polar residues" evidence="2">
    <location>
        <begin position="486"/>
        <end position="499"/>
    </location>
</feature>
<dbReference type="InterPro" id="IPR012677">
    <property type="entry name" value="Nucleotide-bd_a/b_plait_sf"/>
</dbReference>
<feature type="domain" description="Mei2-like C-terminal RNA recognition motif" evidence="3">
    <location>
        <begin position="672"/>
        <end position="768"/>
    </location>
</feature>
<name>A0A5C3PRQ1_9APHY</name>
<feature type="compositionally biased region" description="Basic residues" evidence="2">
    <location>
        <begin position="832"/>
        <end position="844"/>
    </location>
</feature>
<keyword evidence="1" id="KW-0694">RNA-binding</keyword>
<feature type="region of interest" description="Disordered" evidence="2">
    <location>
        <begin position="1"/>
        <end position="121"/>
    </location>
</feature>